<dbReference type="Gene3D" id="1.10.10.10">
    <property type="entry name" value="Winged helix-like DNA-binding domain superfamily/Winged helix DNA-binding domain"/>
    <property type="match status" value="1"/>
</dbReference>
<name>A0A2W7HU30_9PROT</name>
<dbReference type="SUPFAM" id="SSF46785">
    <property type="entry name" value="Winged helix' DNA-binding domain"/>
    <property type="match status" value="1"/>
</dbReference>
<comment type="similarity">
    <text evidence="1">Belongs to the LysR transcriptional regulatory family.</text>
</comment>
<protein>
    <submittedName>
        <fullName evidence="6">Transcriptional regulator</fullName>
    </submittedName>
</protein>
<keyword evidence="7" id="KW-1185">Reference proteome</keyword>
<gene>
    <name evidence="6" type="ORF">C8P66_14522</name>
</gene>
<evidence type="ECO:0000256" key="3">
    <source>
        <dbReference type="ARBA" id="ARBA00023125"/>
    </source>
</evidence>
<accession>A0A2W7HU30</accession>
<dbReference type="EMBL" id="QKYU01000045">
    <property type="protein sequence ID" value="PZW37622.1"/>
    <property type="molecule type" value="Genomic_DNA"/>
</dbReference>
<reference evidence="6 7" key="1">
    <citation type="submission" date="2018-06" db="EMBL/GenBank/DDBJ databases">
        <title>Genomic Encyclopedia of Archaeal and Bacterial Type Strains, Phase II (KMG-II): from individual species to whole genera.</title>
        <authorList>
            <person name="Goeker M."/>
        </authorList>
    </citation>
    <scope>NUCLEOTIDE SEQUENCE [LARGE SCALE GENOMIC DNA]</scope>
    <source>
        <strain evidence="6 7">DSM 24525</strain>
    </source>
</reference>
<dbReference type="RefSeq" id="WP_111400569.1">
    <property type="nucleotide sequence ID" value="NZ_QKYU01000045.1"/>
</dbReference>
<dbReference type="GO" id="GO:0003677">
    <property type="term" value="F:DNA binding"/>
    <property type="evidence" value="ECO:0007669"/>
    <property type="project" value="UniProtKB-KW"/>
</dbReference>
<dbReference type="InterPro" id="IPR000847">
    <property type="entry name" value="LysR_HTH_N"/>
</dbReference>
<dbReference type="GO" id="GO:0005829">
    <property type="term" value="C:cytosol"/>
    <property type="evidence" value="ECO:0007669"/>
    <property type="project" value="TreeGrafter"/>
</dbReference>
<dbReference type="InterPro" id="IPR005119">
    <property type="entry name" value="LysR_subst-bd"/>
</dbReference>
<keyword evidence="4" id="KW-0804">Transcription</keyword>
<sequence>MTRHLDQRLKLRLLRAVDAIGTQRSILKASTALGIAQPALSRSLAEAEAVAGMPLFERHSRGVTPTAAGAALIATARKVLAELRRLDGELDGLAVAAHGTLALGALPVAAAGLLPGVMARLTARHPALIVSMVQGRTEDLLPRLAAGEIDLIVGRLYDPPVPDSFVRETLYEEPISLLVRAGHPLTEGASPARIAGYGLVLPTVSQRVGVEIDELLALLGLPGTMALRSSSYEFIREMLHTTDLVSVMPLNMLAGDLLRGTIRPLALPVPAPRRPAGIIRRADRPLGPAAEALTDSLRGYLAELEAMPNRHAGWA</sequence>
<keyword evidence="2" id="KW-0805">Transcription regulation</keyword>
<dbReference type="Proteomes" id="UP000249688">
    <property type="component" value="Unassembled WGS sequence"/>
</dbReference>
<dbReference type="PROSITE" id="PS50931">
    <property type="entry name" value="HTH_LYSR"/>
    <property type="match status" value="1"/>
</dbReference>
<dbReference type="PANTHER" id="PTHR30419">
    <property type="entry name" value="HTH-TYPE TRANSCRIPTIONAL REGULATOR YBHD"/>
    <property type="match status" value="1"/>
</dbReference>
<dbReference type="SUPFAM" id="SSF53850">
    <property type="entry name" value="Periplasmic binding protein-like II"/>
    <property type="match status" value="1"/>
</dbReference>
<dbReference type="InterPro" id="IPR036390">
    <property type="entry name" value="WH_DNA-bd_sf"/>
</dbReference>
<evidence type="ECO:0000256" key="4">
    <source>
        <dbReference type="ARBA" id="ARBA00023163"/>
    </source>
</evidence>
<organism evidence="6 7">
    <name type="scientific">Humitalea rosea</name>
    <dbReference type="NCBI Taxonomy" id="990373"/>
    <lineage>
        <taxon>Bacteria</taxon>
        <taxon>Pseudomonadati</taxon>
        <taxon>Pseudomonadota</taxon>
        <taxon>Alphaproteobacteria</taxon>
        <taxon>Acetobacterales</taxon>
        <taxon>Roseomonadaceae</taxon>
        <taxon>Humitalea</taxon>
    </lineage>
</organism>
<comment type="caution">
    <text evidence="6">The sequence shown here is derived from an EMBL/GenBank/DDBJ whole genome shotgun (WGS) entry which is preliminary data.</text>
</comment>
<keyword evidence="3" id="KW-0238">DNA-binding</keyword>
<dbReference type="Pfam" id="PF00126">
    <property type="entry name" value="HTH_1"/>
    <property type="match status" value="1"/>
</dbReference>
<evidence type="ECO:0000256" key="1">
    <source>
        <dbReference type="ARBA" id="ARBA00009437"/>
    </source>
</evidence>
<dbReference type="Pfam" id="PF03466">
    <property type="entry name" value="LysR_substrate"/>
    <property type="match status" value="1"/>
</dbReference>
<evidence type="ECO:0000313" key="7">
    <source>
        <dbReference type="Proteomes" id="UP000249688"/>
    </source>
</evidence>
<evidence type="ECO:0000256" key="2">
    <source>
        <dbReference type="ARBA" id="ARBA00023015"/>
    </source>
</evidence>
<evidence type="ECO:0000313" key="6">
    <source>
        <dbReference type="EMBL" id="PZW37622.1"/>
    </source>
</evidence>
<dbReference type="PANTHER" id="PTHR30419:SF8">
    <property type="entry name" value="NITROGEN ASSIMILATION TRANSCRIPTIONAL ACTIVATOR-RELATED"/>
    <property type="match status" value="1"/>
</dbReference>
<dbReference type="OrthoDB" id="9814165at2"/>
<dbReference type="InterPro" id="IPR050950">
    <property type="entry name" value="HTH-type_LysR_regulators"/>
</dbReference>
<proteinExistence type="inferred from homology"/>
<dbReference type="InterPro" id="IPR036388">
    <property type="entry name" value="WH-like_DNA-bd_sf"/>
</dbReference>
<dbReference type="Gene3D" id="3.40.190.10">
    <property type="entry name" value="Periplasmic binding protein-like II"/>
    <property type="match status" value="2"/>
</dbReference>
<feature type="domain" description="HTH lysR-type" evidence="5">
    <location>
        <begin position="9"/>
        <end position="66"/>
    </location>
</feature>
<dbReference type="GO" id="GO:0003700">
    <property type="term" value="F:DNA-binding transcription factor activity"/>
    <property type="evidence" value="ECO:0007669"/>
    <property type="project" value="InterPro"/>
</dbReference>
<evidence type="ECO:0000259" key="5">
    <source>
        <dbReference type="PROSITE" id="PS50931"/>
    </source>
</evidence>
<dbReference type="AlphaFoldDB" id="A0A2W7HU30"/>